<evidence type="ECO:0000313" key="6">
    <source>
        <dbReference type="EMBL" id="GCL61992.1"/>
    </source>
</evidence>
<dbReference type="Gene3D" id="2.40.50.180">
    <property type="entry name" value="CheA-289, Domain 4"/>
    <property type="match status" value="3"/>
</dbReference>
<proteinExistence type="predicted"/>
<keyword evidence="3" id="KW-0963">Cytoplasm</keyword>
<dbReference type="EMBL" id="BJCL01000002">
    <property type="protein sequence ID" value="GCL61992.1"/>
    <property type="molecule type" value="Genomic_DNA"/>
</dbReference>
<feature type="domain" description="CheW-like" evidence="5">
    <location>
        <begin position="374"/>
        <end position="516"/>
    </location>
</feature>
<dbReference type="RefSeq" id="WP_137731747.1">
    <property type="nucleotide sequence ID" value="NZ_BJCL01000002.1"/>
</dbReference>
<protein>
    <recommendedName>
        <fullName evidence="2">Chemotaxis protein CheW</fullName>
    </recommendedName>
</protein>
<evidence type="ECO:0000256" key="2">
    <source>
        <dbReference type="ARBA" id="ARBA00021483"/>
    </source>
</evidence>
<evidence type="ECO:0000256" key="3">
    <source>
        <dbReference type="ARBA" id="ARBA00022490"/>
    </source>
</evidence>
<gene>
    <name evidence="6" type="ORF">AQPW35_10730</name>
</gene>
<name>A0A480API4_9BURK</name>
<dbReference type="GO" id="GO:0006935">
    <property type="term" value="P:chemotaxis"/>
    <property type="evidence" value="ECO:0007669"/>
    <property type="project" value="InterPro"/>
</dbReference>
<dbReference type="SMART" id="SM00260">
    <property type="entry name" value="CheW"/>
    <property type="match status" value="3"/>
</dbReference>
<evidence type="ECO:0000256" key="4">
    <source>
        <dbReference type="SAM" id="MobiDB-lite"/>
    </source>
</evidence>
<comment type="caution">
    <text evidence="6">The sequence shown here is derived from an EMBL/GenBank/DDBJ whole genome shotgun (WGS) entry which is preliminary data.</text>
</comment>
<dbReference type="PANTHER" id="PTHR22617">
    <property type="entry name" value="CHEMOTAXIS SENSOR HISTIDINE KINASE-RELATED"/>
    <property type="match status" value="1"/>
</dbReference>
<dbReference type="PROSITE" id="PS50851">
    <property type="entry name" value="CHEW"/>
    <property type="match status" value="3"/>
</dbReference>
<comment type="subcellular location">
    <subcellularLocation>
        <location evidence="1">Cytoplasm</location>
    </subcellularLocation>
</comment>
<dbReference type="GO" id="GO:0007165">
    <property type="term" value="P:signal transduction"/>
    <property type="evidence" value="ECO:0007669"/>
    <property type="project" value="InterPro"/>
</dbReference>
<organism evidence="6 7">
    <name type="scientific">Pseudaquabacterium pictum</name>
    <dbReference type="NCBI Taxonomy" id="2315236"/>
    <lineage>
        <taxon>Bacteria</taxon>
        <taxon>Pseudomonadati</taxon>
        <taxon>Pseudomonadota</taxon>
        <taxon>Betaproteobacteria</taxon>
        <taxon>Burkholderiales</taxon>
        <taxon>Sphaerotilaceae</taxon>
        <taxon>Pseudaquabacterium</taxon>
    </lineage>
</organism>
<dbReference type="PANTHER" id="PTHR22617:SF45">
    <property type="entry name" value="CHEMOTAXIS PROTEIN CHEW"/>
    <property type="match status" value="1"/>
</dbReference>
<dbReference type="Pfam" id="PF01584">
    <property type="entry name" value="CheW"/>
    <property type="match status" value="3"/>
</dbReference>
<dbReference type="SUPFAM" id="SSF50341">
    <property type="entry name" value="CheW-like"/>
    <property type="match status" value="3"/>
</dbReference>
<feature type="domain" description="CheW-like" evidence="5">
    <location>
        <begin position="191"/>
        <end position="336"/>
    </location>
</feature>
<dbReference type="InterPro" id="IPR036061">
    <property type="entry name" value="CheW-like_dom_sf"/>
</dbReference>
<dbReference type="Gene3D" id="2.30.30.40">
    <property type="entry name" value="SH3 Domains"/>
    <property type="match status" value="3"/>
</dbReference>
<dbReference type="OrthoDB" id="9790406at2"/>
<evidence type="ECO:0000256" key="1">
    <source>
        <dbReference type="ARBA" id="ARBA00004496"/>
    </source>
</evidence>
<keyword evidence="7" id="KW-1185">Reference proteome</keyword>
<accession>A0A480API4</accession>
<sequence>MGAPDQDAAAETGAAVTDRQFVTFNVAGEMFAVPMAPVQEIIRVPDVARLPLAPAALDGLSNLRGRVLPIVNLRRLFNTDERAHDDATRALVINLGQPLGFVVDRVASVVSVEPGEIEPATAIQTIVQADYLTGVINRAGADGQRQLMLVLDFERLVADQFSQVKGVGAVSQLAGEGGSHDEASRVASADELRLVSFTVQGQEYAIDIANVQEIVQVPEAVTAVPNTPHHVLGLISLRQRLLPLVSLRSLFGLAAVDSDEQHRIVVVALPGGAQVGLVTDTVKEVLSVPRSQADAMPGVLSRDSQLGEFESICRLDGGKRLVSIIAADKLLGVPAIREALNATDSAATPGDASTDHEETDMSRAASTATATDDDAQVVIFRLGAEEFGVPIMSVQEIVRVPEVLTRVPKTPRFVEGVINLRGTVLPVIDQRTRFGMASIARNDRQRIMVYMLNGLRTGFIVDSVAEVLRIGRSQIERAPELGDEQAGLITQVAKLDGDKRLVMLIEPSQLLGARESKAMAGIDGLQPDDGAAAPWAQAA</sequence>
<feature type="domain" description="CheW-like" evidence="5">
    <location>
        <begin position="18"/>
        <end position="162"/>
    </location>
</feature>
<evidence type="ECO:0000259" key="5">
    <source>
        <dbReference type="PROSITE" id="PS50851"/>
    </source>
</evidence>
<dbReference type="AlphaFoldDB" id="A0A480API4"/>
<evidence type="ECO:0000313" key="7">
    <source>
        <dbReference type="Proteomes" id="UP000301751"/>
    </source>
</evidence>
<feature type="region of interest" description="Disordered" evidence="4">
    <location>
        <begin position="344"/>
        <end position="368"/>
    </location>
</feature>
<dbReference type="Proteomes" id="UP000301751">
    <property type="component" value="Unassembled WGS sequence"/>
</dbReference>
<reference evidence="7" key="1">
    <citation type="submission" date="2019-03" db="EMBL/GenBank/DDBJ databases">
        <title>Aquabacterium pictum sp.nov., the first bacteriochlorophyll a-containing freshwater bacterium in the genus Aquabacterium of the class Betaproteobacteria.</title>
        <authorList>
            <person name="Hirose S."/>
            <person name="Tank M."/>
            <person name="Hara E."/>
            <person name="Tamaki H."/>
            <person name="Takaichi S."/>
            <person name="Haruta S."/>
            <person name="Hanada S."/>
        </authorList>
    </citation>
    <scope>NUCLEOTIDE SEQUENCE [LARGE SCALE GENOMIC DNA]</scope>
    <source>
        <strain evidence="7">W35</strain>
    </source>
</reference>
<dbReference type="GO" id="GO:0005829">
    <property type="term" value="C:cytosol"/>
    <property type="evidence" value="ECO:0007669"/>
    <property type="project" value="TreeGrafter"/>
</dbReference>
<dbReference type="InterPro" id="IPR039315">
    <property type="entry name" value="CheW"/>
</dbReference>
<dbReference type="InterPro" id="IPR002545">
    <property type="entry name" value="CheW-lke_dom"/>
</dbReference>